<name>A0A1G7P289_9LACT</name>
<protein>
    <recommendedName>
        <fullName evidence="3">Phage tail assembly chaperone protein, TAC</fullName>
    </recommendedName>
</protein>
<dbReference type="OrthoDB" id="9892974at2"/>
<accession>A0A1G7P289</accession>
<proteinExistence type="predicted"/>
<dbReference type="Proteomes" id="UP000199708">
    <property type="component" value="Unassembled WGS sequence"/>
</dbReference>
<evidence type="ECO:0000313" key="2">
    <source>
        <dbReference type="Proteomes" id="UP000199708"/>
    </source>
</evidence>
<evidence type="ECO:0000313" key="1">
    <source>
        <dbReference type="EMBL" id="SDF79739.1"/>
    </source>
</evidence>
<gene>
    <name evidence="1" type="ORF">SAMN05421791_10178</name>
</gene>
<reference evidence="1 2" key="1">
    <citation type="submission" date="2016-10" db="EMBL/GenBank/DDBJ databases">
        <authorList>
            <person name="de Groot N.N."/>
        </authorList>
    </citation>
    <scope>NUCLEOTIDE SEQUENCE [LARGE SCALE GENOMIC DNA]</scope>
    <source>
        <strain evidence="1 2">ATCC BAA-466</strain>
    </source>
</reference>
<evidence type="ECO:0008006" key="3">
    <source>
        <dbReference type="Google" id="ProtNLM"/>
    </source>
</evidence>
<dbReference type="EMBL" id="FNCK01000001">
    <property type="protein sequence ID" value="SDF79739.1"/>
    <property type="molecule type" value="Genomic_DNA"/>
</dbReference>
<dbReference type="STRING" id="120956.SAMN05421791_10178"/>
<organism evidence="1 2">
    <name type="scientific">Facklamia miroungae</name>
    <dbReference type="NCBI Taxonomy" id="120956"/>
    <lineage>
        <taxon>Bacteria</taxon>
        <taxon>Bacillati</taxon>
        <taxon>Bacillota</taxon>
        <taxon>Bacilli</taxon>
        <taxon>Lactobacillales</taxon>
        <taxon>Aerococcaceae</taxon>
        <taxon>Facklamia</taxon>
    </lineage>
</organism>
<sequence length="120" mass="13468">MNIREIKEIELSNGEIVPVKTKVSLGMVKKYQEDEIIPKDFINKMLTNNVAAQNLKIEDLLGVAFMSYKNAGGKMSFKEFEDECPLDMDVLAMIFVNMIMGGKAGQKSQFKDAITKATKK</sequence>
<dbReference type="AlphaFoldDB" id="A0A1G7P289"/>
<keyword evidence="2" id="KW-1185">Reference proteome</keyword>
<dbReference type="RefSeq" id="WP_090288787.1">
    <property type="nucleotide sequence ID" value="NZ_FNCK01000001.1"/>
</dbReference>